<keyword evidence="15" id="KW-1185">Reference proteome</keyword>
<evidence type="ECO:0000256" key="9">
    <source>
        <dbReference type="PIRSR" id="PIRSR005091-1"/>
    </source>
</evidence>
<feature type="transmembrane region" description="Helical" evidence="12">
    <location>
        <begin position="57"/>
        <end position="74"/>
    </location>
</feature>
<evidence type="ECO:0000256" key="11">
    <source>
        <dbReference type="PIRSR" id="PIRSR005091-3"/>
    </source>
</evidence>
<name>A0A848M6E4_PAELE</name>
<comment type="caution">
    <text evidence="14">The sequence shown here is derived from an EMBL/GenBank/DDBJ whole genome shotgun (WGS) entry which is preliminary data.</text>
</comment>
<dbReference type="CDD" id="cd16015">
    <property type="entry name" value="LTA_synthase"/>
    <property type="match status" value="1"/>
</dbReference>
<evidence type="ECO:0000256" key="3">
    <source>
        <dbReference type="ARBA" id="ARBA00009983"/>
    </source>
</evidence>
<dbReference type="SUPFAM" id="SSF53649">
    <property type="entry name" value="Alkaline phosphatase-like"/>
    <property type="match status" value="1"/>
</dbReference>
<keyword evidence="5 12" id="KW-0812">Transmembrane</keyword>
<evidence type="ECO:0000313" key="14">
    <source>
        <dbReference type="EMBL" id="NMO95403.1"/>
    </source>
</evidence>
<evidence type="ECO:0000259" key="13">
    <source>
        <dbReference type="Pfam" id="PF00884"/>
    </source>
</evidence>
<dbReference type="PIRSF" id="PIRSF005091">
    <property type="entry name" value="Mmb_sulf_HI1246"/>
    <property type="match status" value="1"/>
</dbReference>
<gene>
    <name evidence="14" type="ORF">HII30_06335</name>
</gene>
<keyword evidence="7 8" id="KW-0472">Membrane</keyword>
<feature type="transmembrane region" description="Helical" evidence="12">
    <location>
        <begin position="86"/>
        <end position="104"/>
    </location>
</feature>
<keyword evidence="4 8" id="KW-1003">Cell membrane</keyword>
<dbReference type="EMBL" id="JABBPN010000004">
    <property type="protein sequence ID" value="NMO95403.1"/>
    <property type="molecule type" value="Genomic_DNA"/>
</dbReference>
<dbReference type="Gene3D" id="3.40.720.10">
    <property type="entry name" value="Alkaline Phosphatase, subunit A"/>
    <property type="match status" value="1"/>
</dbReference>
<dbReference type="GO" id="GO:0005886">
    <property type="term" value="C:plasma membrane"/>
    <property type="evidence" value="ECO:0007669"/>
    <property type="project" value="UniProtKB-SubCell"/>
</dbReference>
<reference evidence="14 15" key="1">
    <citation type="submission" date="2020-04" db="EMBL/GenBank/DDBJ databases">
        <title>Paenibacillus algicola sp. nov., a novel marine bacterium producing alginate lyase.</title>
        <authorList>
            <person name="Huang H."/>
        </authorList>
    </citation>
    <scope>NUCLEOTIDE SEQUENCE [LARGE SCALE GENOMIC DNA]</scope>
    <source>
        <strain evidence="14 15">L7-75</strain>
    </source>
</reference>
<dbReference type="PANTHER" id="PTHR47371">
    <property type="entry name" value="LIPOTEICHOIC ACID SYNTHASE"/>
    <property type="match status" value="1"/>
</dbReference>
<dbReference type="Gene3D" id="3.30.1120.170">
    <property type="match status" value="1"/>
</dbReference>
<keyword evidence="10" id="KW-0479">Metal-binding</keyword>
<feature type="binding site" evidence="11">
    <location>
        <position position="505"/>
    </location>
    <ligand>
        <name>Mn(2+)</name>
        <dbReference type="ChEBI" id="CHEBI:29035"/>
    </ligand>
</feature>
<evidence type="ECO:0000256" key="5">
    <source>
        <dbReference type="ARBA" id="ARBA00022692"/>
    </source>
</evidence>
<organism evidence="14 15">
    <name type="scientific">Paenibacillus lemnae</name>
    <dbReference type="NCBI Taxonomy" id="1330551"/>
    <lineage>
        <taxon>Bacteria</taxon>
        <taxon>Bacillati</taxon>
        <taxon>Bacillota</taxon>
        <taxon>Bacilli</taxon>
        <taxon>Bacillales</taxon>
        <taxon>Paenibacillaceae</taxon>
        <taxon>Paenibacillus</taxon>
    </lineage>
</organism>
<evidence type="ECO:0000256" key="4">
    <source>
        <dbReference type="ARBA" id="ARBA00022475"/>
    </source>
</evidence>
<feature type="binding site" evidence="11">
    <location>
        <position position="291"/>
    </location>
    <ligand>
        <name>Mn(2+)</name>
        <dbReference type="ChEBI" id="CHEBI:29035"/>
    </ligand>
</feature>
<keyword evidence="6 12" id="KW-1133">Transmembrane helix</keyword>
<feature type="domain" description="Sulfatase N-terminal" evidence="13">
    <location>
        <begin position="284"/>
        <end position="570"/>
    </location>
</feature>
<dbReference type="RefSeq" id="WP_169504187.1">
    <property type="nucleotide sequence ID" value="NZ_JABBPN010000004.1"/>
</dbReference>
<comment type="similarity">
    <text evidence="3 8">Belongs to the LTA synthase family.</text>
</comment>
<dbReference type="GO" id="GO:0046872">
    <property type="term" value="F:metal ion binding"/>
    <property type="evidence" value="ECO:0007669"/>
    <property type="project" value="UniProtKB-KW"/>
</dbReference>
<feature type="active site" evidence="9">
    <location>
        <position position="333"/>
    </location>
</feature>
<evidence type="ECO:0000256" key="10">
    <source>
        <dbReference type="PIRSR" id="PIRSR005091-2"/>
    </source>
</evidence>
<keyword evidence="10" id="KW-0464">Manganese</keyword>
<evidence type="ECO:0000256" key="12">
    <source>
        <dbReference type="SAM" id="Phobius"/>
    </source>
</evidence>
<evidence type="ECO:0000256" key="8">
    <source>
        <dbReference type="PIRNR" id="PIRNR005091"/>
    </source>
</evidence>
<feature type="binding site" evidence="10">
    <location>
        <position position="446"/>
    </location>
    <ligand>
        <name>substrate</name>
    </ligand>
</feature>
<evidence type="ECO:0000313" key="15">
    <source>
        <dbReference type="Proteomes" id="UP000565468"/>
    </source>
</evidence>
<evidence type="ECO:0000256" key="2">
    <source>
        <dbReference type="ARBA" id="ARBA00004936"/>
    </source>
</evidence>
<dbReference type="InterPro" id="IPR017850">
    <property type="entry name" value="Alkaline_phosphatase_core_sf"/>
</dbReference>
<dbReference type="PANTHER" id="PTHR47371:SF3">
    <property type="entry name" value="PHOSPHOGLYCEROL TRANSFERASE I"/>
    <property type="match status" value="1"/>
</dbReference>
<evidence type="ECO:0000256" key="1">
    <source>
        <dbReference type="ARBA" id="ARBA00004651"/>
    </source>
</evidence>
<dbReference type="InterPro" id="IPR012160">
    <property type="entry name" value="LtaS-like"/>
</dbReference>
<proteinExistence type="inferred from homology"/>
<comment type="subcellular location">
    <subcellularLocation>
        <location evidence="1">Cell membrane</location>
        <topology evidence="1">Multi-pass membrane protein</topology>
    </subcellularLocation>
</comment>
<dbReference type="Proteomes" id="UP000565468">
    <property type="component" value="Unassembled WGS sequence"/>
</dbReference>
<feature type="transmembrane region" description="Helical" evidence="12">
    <location>
        <begin position="24"/>
        <end position="45"/>
    </location>
</feature>
<accession>A0A848M6E4</accession>
<comment type="pathway">
    <text evidence="2">Cell wall biogenesis; lipoteichoic acid biosynthesis.</text>
</comment>
<feature type="binding site" evidence="11">
    <location>
        <position position="506"/>
    </location>
    <ligand>
        <name>Mn(2+)</name>
        <dbReference type="ChEBI" id="CHEBI:29035"/>
    </ligand>
</feature>
<dbReference type="InterPro" id="IPR050448">
    <property type="entry name" value="OpgB/LTA_synthase_biosynth"/>
</dbReference>
<dbReference type="AlphaFoldDB" id="A0A848M6E4"/>
<feature type="transmembrane region" description="Helical" evidence="12">
    <location>
        <begin position="135"/>
        <end position="153"/>
    </location>
</feature>
<feature type="transmembrane region" description="Helical" evidence="12">
    <location>
        <begin position="182"/>
        <end position="202"/>
    </location>
</feature>
<dbReference type="InterPro" id="IPR000917">
    <property type="entry name" value="Sulfatase_N"/>
</dbReference>
<protein>
    <submittedName>
        <fullName evidence="14">LTA synthase family protein</fullName>
    </submittedName>
</protein>
<dbReference type="Pfam" id="PF00884">
    <property type="entry name" value="Sulfatase"/>
    <property type="match status" value="1"/>
</dbReference>
<evidence type="ECO:0000256" key="7">
    <source>
        <dbReference type="ARBA" id="ARBA00023136"/>
    </source>
</evidence>
<feature type="binding site" evidence="11">
    <location>
        <position position="333"/>
    </location>
    <ligand>
        <name>Mn(2+)</name>
        <dbReference type="ChEBI" id="CHEBI:29035"/>
    </ligand>
</feature>
<evidence type="ECO:0000256" key="6">
    <source>
        <dbReference type="ARBA" id="ARBA00022989"/>
    </source>
</evidence>
<sequence>MQFYDTRQQPGLRKKLGRWFRTPFSTYLLFILIMLFKLVVFHYSLNVVNIDMNPVDYIVTIGSLLLVSFWTLWLPRKGTIASLAALNLLVTGIIYADLVFYRYFEDFITVPILMQAGQVGSLGDSIRSLIHIQDLWFFLDWIVVIPWSVSLLIRSRRSKHSGIGTSMYSAQTQHKKPFKKRLAIGLFALVMGSLLTFLPIKWQSKTWAIGLFDGNWWNLSLYNVTGLIGFHGYDTYRYAKDHFGIRPSFPQSEIDQVQAWFDDKRKERIALDKDDTFGRFKDINVIIVQVEALMNFVIGKELNGQPITPNLNALMDKSMYFSNFYHQTALGRTSDADFVTQTSLLPLPAGSVFTRFPSHTYDSMPSILKKNGYAANVYHSYDSSFWNRQVVYTEMEYDRFYSKKDFEQDEKIGWSISDASFFRQSLDYMKETPQPFYSFLITLSSHHPYSLPQEYRELDAGAFSGNIFGDYLQSVHYADKALGQMMDQLKAQGLWDNSILVIYGDHDNSITDRAFYEQFYGRPLSDLDMEQIMHQVPMLIHLPDDGLAGTYEEPAGMMHTAPTLYHLLGISTEPYDLMGSSLTSKKNRLVPLRSGAFSDDQVFFIPSETGSFESGACYSLKDRQPTDTLACAAGHEKSRQMLNISDQVVTYDLLAAFRESALQDSQE</sequence>